<evidence type="ECO:0000256" key="1">
    <source>
        <dbReference type="ARBA" id="ARBA00023002"/>
    </source>
</evidence>
<dbReference type="EMBL" id="VSSQ01023947">
    <property type="protein sequence ID" value="MPM71181.1"/>
    <property type="molecule type" value="Genomic_DNA"/>
</dbReference>
<dbReference type="InterPro" id="IPR002872">
    <property type="entry name" value="Proline_DH_dom"/>
</dbReference>
<organism evidence="3">
    <name type="scientific">bioreactor metagenome</name>
    <dbReference type="NCBI Taxonomy" id="1076179"/>
    <lineage>
        <taxon>unclassified sequences</taxon>
        <taxon>metagenomes</taxon>
        <taxon>ecological metagenomes</taxon>
    </lineage>
</organism>
<dbReference type="Gene3D" id="3.20.20.220">
    <property type="match status" value="1"/>
</dbReference>
<dbReference type="GO" id="GO:0004657">
    <property type="term" value="F:proline dehydrogenase activity"/>
    <property type="evidence" value="ECO:0007669"/>
    <property type="project" value="InterPro"/>
</dbReference>
<name>A0A645C2K8_9ZZZZ</name>
<dbReference type="AlphaFoldDB" id="A0A645C2K8"/>
<dbReference type="PANTHER" id="PTHR13914">
    <property type="entry name" value="PROLINE OXIDASE"/>
    <property type="match status" value="1"/>
</dbReference>
<proteinExistence type="predicted"/>
<keyword evidence="1" id="KW-0560">Oxidoreductase</keyword>
<dbReference type="GO" id="GO:0010133">
    <property type="term" value="P:L-proline catabolic process to L-glutamate"/>
    <property type="evidence" value="ECO:0007669"/>
    <property type="project" value="TreeGrafter"/>
</dbReference>
<evidence type="ECO:0000259" key="2">
    <source>
        <dbReference type="Pfam" id="PF01619"/>
    </source>
</evidence>
<dbReference type="Pfam" id="PF01619">
    <property type="entry name" value="Pro_dh"/>
    <property type="match status" value="1"/>
</dbReference>
<protein>
    <recommendedName>
        <fullName evidence="2">Proline dehydrogenase domain-containing protein</fullName>
    </recommendedName>
</protein>
<gene>
    <name evidence="3" type="ORF">SDC9_118144</name>
</gene>
<evidence type="ECO:0000313" key="3">
    <source>
        <dbReference type="EMBL" id="MPM71181.1"/>
    </source>
</evidence>
<dbReference type="InterPro" id="IPR015659">
    <property type="entry name" value="Proline_oxidase"/>
</dbReference>
<reference evidence="3" key="1">
    <citation type="submission" date="2019-08" db="EMBL/GenBank/DDBJ databases">
        <authorList>
            <person name="Kucharzyk K."/>
            <person name="Murdoch R.W."/>
            <person name="Higgins S."/>
            <person name="Loffler F."/>
        </authorList>
    </citation>
    <scope>NUCLEOTIDE SEQUENCE</scope>
</reference>
<accession>A0A645C2K8</accession>
<dbReference type="PANTHER" id="PTHR13914:SF0">
    <property type="entry name" value="PROLINE DEHYDROGENASE 1, MITOCHONDRIAL"/>
    <property type="match status" value="1"/>
</dbReference>
<dbReference type="InterPro" id="IPR029041">
    <property type="entry name" value="FAD-linked_oxidoreductase-like"/>
</dbReference>
<dbReference type="SUPFAM" id="SSF51730">
    <property type="entry name" value="FAD-linked oxidoreductase"/>
    <property type="match status" value="1"/>
</dbReference>
<feature type="domain" description="Proline dehydrogenase" evidence="2">
    <location>
        <begin position="1"/>
        <end position="46"/>
    </location>
</feature>
<dbReference type="GO" id="GO:0005739">
    <property type="term" value="C:mitochondrion"/>
    <property type="evidence" value="ECO:0007669"/>
    <property type="project" value="TreeGrafter"/>
</dbReference>
<sequence length="65" mass="7398">MSDNISFVLASQGFNVCKYLPYAPVREVLPYLLRRAEENTSMAGQTGRELQLIKDEIARRGKVRP</sequence>
<comment type="caution">
    <text evidence="3">The sequence shown here is derived from an EMBL/GenBank/DDBJ whole genome shotgun (WGS) entry which is preliminary data.</text>
</comment>
<dbReference type="GO" id="GO:0071949">
    <property type="term" value="F:FAD binding"/>
    <property type="evidence" value="ECO:0007669"/>
    <property type="project" value="TreeGrafter"/>
</dbReference>